<comment type="similarity">
    <text evidence="5">Belongs to the SctL stator family.</text>
</comment>
<dbReference type="PANTHER" id="PTHR34982:SF4">
    <property type="entry name" value="TYPE 3 SECRETION SYSTEM STATOR PROTEIN"/>
    <property type="match status" value="1"/>
</dbReference>
<reference evidence="10 11" key="1">
    <citation type="submission" date="2021-02" db="EMBL/GenBank/DDBJ databases">
        <title>FDA dAtabase for Regulatory Grade micrObial Sequences (FDA-ARGOS): Supporting development and validation of Infectious Disease Dx tests.</title>
        <authorList>
            <person name="Minogue T."/>
            <person name="Wolcott M."/>
            <person name="Wasieloski L."/>
            <person name="Aguilar W."/>
            <person name="Moore D."/>
            <person name="Jaissle J."/>
            <person name="Tallon L."/>
            <person name="Sadzewicz L."/>
            <person name="Zhao X."/>
            <person name="Boylan J."/>
            <person name="Ott S."/>
            <person name="Bowen H."/>
            <person name="Vavikolanu K."/>
            <person name="Mehta A."/>
            <person name="Aluvathingal J."/>
            <person name="Nadendla S."/>
            <person name="Yan Y."/>
            <person name="Sichtig H."/>
        </authorList>
    </citation>
    <scope>NUCLEOTIDE SEQUENCE [LARGE SCALE GENOMIC DNA]</scope>
    <source>
        <strain evidence="10 11">FDAARGOS_1272</strain>
    </source>
</reference>
<name>A0A892IGD6_9BURK</name>
<dbReference type="NCBIfam" id="TIGR02499">
    <property type="entry name" value="HrpE_YscL_not"/>
    <property type="match status" value="1"/>
</dbReference>
<keyword evidence="4" id="KW-0653">Protein transport</keyword>
<feature type="region of interest" description="Disordered" evidence="8">
    <location>
        <begin position="282"/>
        <end position="306"/>
    </location>
</feature>
<proteinExistence type="inferred from homology"/>
<dbReference type="Pfam" id="PF02108">
    <property type="entry name" value="FliH"/>
    <property type="match status" value="1"/>
</dbReference>
<dbReference type="EMBL" id="CP069483">
    <property type="protein sequence ID" value="QRO80401.1"/>
    <property type="molecule type" value="Genomic_DNA"/>
</dbReference>
<feature type="domain" description="Flagellar assembly protein FliH/Type III secretion system HrpE" evidence="9">
    <location>
        <begin position="117"/>
        <end position="217"/>
    </location>
</feature>
<dbReference type="Proteomes" id="UP000625568">
    <property type="component" value="Chromosome 2"/>
</dbReference>
<gene>
    <name evidence="10" type="primary">sctL</name>
    <name evidence="10" type="ORF">I6K02_18925</name>
</gene>
<evidence type="ECO:0000256" key="6">
    <source>
        <dbReference type="ARBA" id="ARBA00040494"/>
    </source>
</evidence>
<keyword evidence="2" id="KW-0813">Transport</keyword>
<evidence type="ECO:0000256" key="4">
    <source>
        <dbReference type="ARBA" id="ARBA00022927"/>
    </source>
</evidence>
<dbReference type="AlphaFoldDB" id="A0A892IGD6"/>
<dbReference type="Gene3D" id="1.20.5.2950">
    <property type="match status" value="1"/>
</dbReference>
<evidence type="ECO:0000313" key="10">
    <source>
        <dbReference type="EMBL" id="QRO80401.1"/>
    </source>
</evidence>
<dbReference type="GO" id="GO:0030254">
    <property type="term" value="P:protein secretion by the type III secretion system"/>
    <property type="evidence" value="ECO:0007669"/>
    <property type="project" value="InterPro"/>
</dbReference>
<dbReference type="GeneID" id="93130357"/>
<evidence type="ECO:0000256" key="2">
    <source>
        <dbReference type="ARBA" id="ARBA00022448"/>
    </source>
</evidence>
<comment type="subcellular location">
    <subcellularLocation>
        <location evidence="1">Cytoplasm</location>
    </subcellularLocation>
</comment>
<keyword evidence="3" id="KW-0963">Cytoplasm</keyword>
<feature type="region of interest" description="Disordered" evidence="8">
    <location>
        <begin position="233"/>
        <end position="256"/>
    </location>
</feature>
<keyword evidence="7" id="KW-0175">Coiled coil</keyword>
<evidence type="ECO:0000256" key="8">
    <source>
        <dbReference type="SAM" id="MobiDB-lite"/>
    </source>
</evidence>
<sequence>MVIWLRNPQAEGTDLGVGVEGDVLRHERVATIVEIDAAYAEMRRQCDEALDAARTQARMLLDEARARADELVERAMREFEQAAERGYDDGLRRGLTDWHERAAAAHAEACRLAPGQQDRLAGLVTLAVEQIVASVDRNALFARAAATVERIVADGSPVHLRVHPSDLAAASAAFDEAAAAWREAGRAVRLCVTADATLTPGACVAETDLGAIDASLSLHLAAMRDALARAVRSVAEDPPRDAPNARPGDDARAVDAPVGFAGDADVPIGECAVGAGEDLVELDPCADDGGDADDGGGGNIGDEDGWQDDAAALQAAGDLRDDGWADAAYADADADAMSI</sequence>
<dbReference type="PANTHER" id="PTHR34982">
    <property type="entry name" value="YOP PROTEINS TRANSLOCATION PROTEIN L"/>
    <property type="match status" value="1"/>
</dbReference>
<evidence type="ECO:0000256" key="5">
    <source>
        <dbReference type="ARBA" id="ARBA00024335"/>
    </source>
</evidence>
<dbReference type="GO" id="GO:0005829">
    <property type="term" value="C:cytosol"/>
    <property type="evidence" value="ECO:0007669"/>
    <property type="project" value="TreeGrafter"/>
</dbReference>
<evidence type="ECO:0000259" key="9">
    <source>
        <dbReference type="Pfam" id="PF02108"/>
    </source>
</evidence>
<keyword evidence="11" id="KW-1185">Reference proteome</keyword>
<evidence type="ECO:0000256" key="3">
    <source>
        <dbReference type="ARBA" id="ARBA00022490"/>
    </source>
</evidence>
<dbReference type="InterPro" id="IPR012842">
    <property type="entry name" value="T3SS_SctL/SctL2"/>
</dbReference>
<organism evidence="10 11">
    <name type="scientific">Burkholderia dolosa</name>
    <dbReference type="NCBI Taxonomy" id="152500"/>
    <lineage>
        <taxon>Bacteria</taxon>
        <taxon>Pseudomonadati</taxon>
        <taxon>Pseudomonadota</taxon>
        <taxon>Betaproteobacteria</taxon>
        <taxon>Burkholderiales</taxon>
        <taxon>Burkholderiaceae</taxon>
        <taxon>Burkholderia</taxon>
        <taxon>Burkholderia cepacia complex</taxon>
    </lineage>
</organism>
<protein>
    <recommendedName>
        <fullName evidence="6">Type 3 secretion system stator protein</fullName>
    </recommendedName>
</protein>
<dbReference type="RefSeq" id="WP_035973786.1">
    <property type="nucleotide sequence ID" value="NZ_CABVPR010000003.1"/>
</dbReference>
<feature type="coiled-coil region" evidence="7">
    <location>
        <begin position="54"/>
        <end position="85"/>
    </location>
</feature>
<evidence type="ECO:0000256" key="1">
    <source>
        <dbReference type="ARBA" id="ARBA00004496"/>
    </source>
</evidence>
<dbReference type="InterPro" id="IPR051472">
    <property type="entry name" value="T3SS_Stator/FliH"/>
</dbReference>
<accession>A0A892IGD6</accession>
<evidence type="ECO:0000313" key="11">
    <source>
        <dbReference type="Proteomes" id="UP000625568"/>
    </source>
</evidence>
<feature type="compositionally biased region" description="Acidic residues" evidence="8">
    <location>
        <begin position="282"/>
        <end position="294"/>
    </location>
</feature>
<evidence type="ECO:0000256" key="7">
    <source>
        <dbReference type="SAM" id="Coils"/>
    </source>
</evidence>
<dbReference type="InterPro" id="IPR018035">
    <property type="entry name" value="Flagellar_FliH/T3SS_HrpE"/>
</dbReference>